<dbReference type="Proteomes" id="UP000245845">
    <property type="component" value="Unassembled WGS sequence"/>
</dbReference>
<dbReference type="PIRSF" id="PIRSF002746">
    <property type="entry name" value="Gluconate_transporter"/>
    <property type="match status" value="1"/>
</dbReference>
<evidence type="ECO:0000313" key="3">
    <source>
        <dbReference type="Proteomes" id="UP000245845"/>
    </source>
</evidence>
<evidence type="ECO:0000313" key="2">
    <source>
        <dbReference type="EMBL" id="PWJ28524.1"/>
    </source>
</evidence>
<dbReference type="AlphaFoldDB" id="A0A2Y9CA65"/>
<dbReference type="InterPro" id="IPR003474">
    <property type="entry name" value="Glcn_transporter"/>
</dbReference>
<dbReference type="OrthoDB" id="9787129at2"/>
<feature type="transmembrane region" description="Helical" evidence="1">
    <location>
        <begin position="29"/>
        <end position="49"/>
    </location>
</feature>
<feature type="transmembrane region" description="Helical" evidence="1">
    <location>
        <begin position="434"/>
        <end position="459"/>
    </location>
</feature>
<feature type="transmembrane region" description="Helical" evidence="1">
    <location>
        <begin position="321"/>
        <end position="341"/>
    </location>
</feature>
<name>A0A2Y9CA65_9FIRM</name>
<proteinExistence type="predicted"/>
<dbReference type="GO" id="GO:0015128">
    <property type="term" value="F:gluconate transmembrane transporter activity"/>
    <property type="evidence" value="ECO:0007669"/>
    <property type="project" value="InterPro"/>
</dbReference>
<evidence type="ECO:0000256" key="1">
    <source>
        <dbReference type="SAM" id="Phobius"/>
    </source>
</evidence>
<dbReference type="PANTHER" id="PTHR30354:SF11">
    <property type="entry name" value="PERMEASE"/>
    <property type="match status" value="1"/>
</dbReference>
<comment type="caution">
    <text evidence="2">The sequence shown here is derived from an EMBL/GenBank/DDBJ whole genome shotgun (WGS) entry which is preliminary data.</text>
</comment>
<feature type="transmembrane region" description="Helical" evidence="1">
    <location>
        <begin position="61"/>
        <end position="80"/>
    </location>
</feature>
<dbReference type="Pfam" id="PF02447">
    <property type="entry name" value="GntP_permease"/>
    <property type="match status" value="1"/>
</dbReference>
<reference evidence="2 3" key="1">
    <citation type="submission" date="2018-05" db="EMBL/GenBank/DDBJ databases">
        <title>The Hungate 1000. A catalogue of reference genomes from the rumen microbiome.</title>
        <authorList>
            <person name="Kelly W."/>
        </authorList>
    </citation>
    <scope>NUCLEOTIDE SEQUENCE [LARGE SCALE GENOMIC DNA]</scope>
    <source>
        <strain evidence="2 3">NLAE-zl-C242</strain>
    </source>
</reference>
<dbReference type="PANTHER" id="PTHR30354">
    <property type="entry name" value="GNT FAMILY GLUCONATE TRANSPORTER"/>
    <property type="match status" value="1"/>
</dbReference>
<dbReference type="NCBIfam" id="TIGR00791">
    <property type="entry name" value="gntP"/>
    <property type="match status" value="1"/>
</dbReference>
<dbReference type="RefSeq" id="WP_109731711.1">
    <property type="nucleotide sequence ID" value="NZ_BAAACK010000003.1"/>
</dbReference>
<feature type="transmembrane region" description="Helical" evidence="1">
    <location>
        <begin position="7"/>
        <end position="23"/>
    </location>
</feature>
<keyword evidence="1" id="KW-1133">Transmembrane helix</keyword>
<keyword evidence="1" id="KW-0472">Membrane</keyword>
<feature type="transmembrane region" description="Helical" evidence="1">
    <location>
        <begin position="241"/>
        <end position="265"/>
    </location>
</feature>
<organism evidence="2 3">
    <name type="scientific">Faecalicatena orotica</name>
    <dbReference type="NCBI Taxonomy" id="1544"/>
    <lineage>
        <taxon>Bacteria</taxon>
        <taxon>Bacillati</taxon>
        <taxon>Bacillota</taxon>
        <taxon>Clostridia</taxon>
        <taxon>Lachnospirales</taxon>
        <taxon>Lachnospiraceae</taxon>
        <taxon>Faecalicatena</taxon>
    </lineage>
</organism>
<dbReference type="EMBL" id="QGDL01000008">
    <property type="protein sequence ID" value="PWJ28524.1"/>
    <property type="molecule type" value="Genomic_DNA"/>
</dbReference>
<feature type="transmembrane region" description="Helical" evidence="1">
    <location>
        <begin position="104"/>
        <end position="129"/>
    </location>
</feature>
<keyword evidence="1" id="KW-0812">Transmembrane</keyword>
<protein>
    <submittedName>
        <fullName evidence="2">GntP family gluconate:H+ symporter</fullName>
    </submittedName>
</protein>
<feature type="transmembrane region" description="Helical" evidence="1">
    <location>
        <begin position="141"/>
        <end position="159"/>
    </location>
</feature>
<feature type="transmembrane region" description="Helical" evidence="1">
    <location>
        <begin position="277"/>
        <end position="300"/>
    </location>
</feature>
<gene>
    <name evidence="2" type="ORF">A8806_10839</name>
</gene>
<feature type="transmembrane region" description="Helical" evidence="1">
    <location>
        <begin position="353"/>
        <end position="370"/>
    </location>
</feature>
<keyword evidence="3" id="KW-1185">Reference proteome</keyword>
<accession>A0A2Y9CA65</accession>
<feature type="transmembrane region" description="Helical" evidence="1">
    <location>
        <begin position="179"/>
        <end position="201"/>
    </location>
</feature>
<feature type="transmembrane region" description="Helical" evidence="1">
    <location>
        <begin position="400"/>
        <end position="422"/>
    </location>
</feature>
<dbReference type="GO" id="GO:0005886">
    <property type="term" value="C:plasma membrane"/>
    <property type="evidence" value="ECO:0007669"/>
    <property type="project" value="TreeGrafter"/>
</dbReference>
<sequence>MNMEIRMLVALGIGLILMILLIAKTKLHPVMVLIFVSAGIGVAGGMDIAEIGGVIKNGFGNTLGSIGIVIGFGMMMGQIMEKSGAARVMANTFLKLLGKKNDDLALGITGFVVSIPIFADSGYVILLPLVKAISKATKKSIVTLGFALGMGLLLANVCVPPTPGPLAAAGIFEVNMGLFILFSIAMCLPLIGVSTLCARYFGKKYYRIPGNEEGEFITAKNGDERDDSTEIEREDRELPSALISFMPIIIPLLLIMISSIIGMVYGSGGELPVILKFLNLLGNPIIAVGLGTLAAIYGLVGSTPRNEVMDIMEQGLKGAGMILLVTGAGGALGNIISASGAGDSIAQMLSKSPIPVIVIPFVISAVLRLVQGSGTVAVITAASLTAPILIPMGVNPIFAAFSACIGSQLFAIFNDSFYWLVVRSTGLKTVKEQISAWSFTEFITAFAGLIEILIVNAIFG</sequence>